<comment type="similarity">
    <text evidence="2 5">Belongs to the CBF/MAK21 family.</text>
</comment>
<name>A0AA39F3X0_MICHY</name>
<keyword evidence="3" id="KW-0175">Coiled coil</keyword>
<dbReference type="SUPFAM" id="SSF48371">
    <property type="entry name" value="ARM repeat"/>
    <property type="match status" value="1"/>
</dbReference>
<reference evidence="9" key="2">
    <citation type="submission" date="2023-03" db="EMBL/GenBank/DDBJ databases">
        <authorList>
            <person name="Inwood S.N."/>
            <person name="Skelly J.G."/>
            <person name="Guhlin J."/>
            <person name="Harrop T.W.R."/>
            <person name="Goldson S.G."/>
            <person name="Dearden P.K."/>
        </authorList>
    </citation>
    <scope>NUCLEOTIDE SEQUENCE</scope>
    <source>
        <strain evidence="9">Lincoln</strain>
        <tissue evidence="9">Whole body</tissue>
    </source>
</reference>
<dbReference type="PANTHER" id="PTHR14428:SF5">
    <property type="entry name" value="NUCLEOLAR COMPLEX PROTEIN 3 HOMOLOG"/>
    <property type="match status" value="1"/>
</dbReference>
<dbReference type="EMBL" id="JAQQBR010001833">
    <property type="protein sequence ID" value="KAK0162448.1"/>
    <property type="molecule type" value="Genomic_DNA"/>
</dbReference>
<dbReference type="PANTHER" id="PTHR14428">
    <property type="entry name" value="NUCLEOLAR COMPLEX PROTEIN 3"/>
    <property type="match status" value="1"/>
</dbReference>
<evidence type="ECO:0000259" key="7">
    <source>
        <dbReference type="Pfam" id="PF03914"/>
    </source>
</evidence>
<organism evidence="9 10">
    <name type="scientific">Microctonus hyperodae</name>
    <name type="common">Parasitoid wasp</name>
    <dbReference type="NCBI Taxonomy" id="165561"/>
    <lineage>
        <taxon>Eukaryota</taxon>
        <taxon>Metazoa</taxon>
        <taxon>Ecdysozoa</taxon>
        <taxon>Arthropoda</taxon>
        <taxon>Hexapoda</taxon>
        <taxon>Insecta</taxon>
        <taxon>Pterygota</taxon>
        <taxon>Neoptera</taxon>
        <taxon>Endopterygota</taxon>
        <taxon>Hymenoptera</taxon>
        <taxon>Apocrita</taxon>
        <taxon>Ichneumonoidea</taxon>
        <taxon>Braconidae</taxon>
        <taxon>Euphorinae</taxon>
        <taxon>Microctonus</taxon>
    </lineage>
</organism>
<dbReference type="InterPro" id="IPR005612">
    <property type="entry name" value="CCAAT-binding_factor"/>
</dbReference>
<dbReference type="GO" id="GO:0006270">
    <property type="term" value="P:DNA replication initiation"/>
    <property type="evidence" value="ECO:0007669"/>
    <property type="project" value="TreeGrafter"/>
</dbReference>
<evidence type="ECO:0000313" key="10">
    <source>
        <dbReference type="Proteomes" id="UP001168972"/>
    </source>
</evidence>
<comment type="subcellular location">
    <subcellularLocation>
        <location evidence="1 5">Nucleus</location>
        <location evidence="1 5">Nucleolus</location>
    </subcellularLocation>
</comment>
<dbReference type="AlphaFoldDB" id="A0AA39F3X0"/>
<keyword evidence="10" id="KW-1185">Reference proteome</keyword>
<evidence type="ECO:0000313" key="9">
    <source>
        <dbReference type="EMBL" id="KAK0162448.1"/>
    </source>
</evidence>
<dbReference type="GO" id="GO:0005730">
    <property type="term" value="C:nucleolus"/>
    <property type="evidence" value="ECO:0007669"/>
    <property type="project" value="UniProtKB-SubCell"/>
</dbReference>
<evidence type="ECO:0000256" key="1">
    <source>
        <dbReference type="ARBA" id="ARBA00004604"/>
    </source>
</evidence>
<dbReference type="InterPro" id="IPR011501">
    <property type="entry name" value="Noc3_N"/>
</dbReference>
<accession>A0AA39F3X0</accession>
<feature type="domain" description="Nucleolar complex-associated protein 3 N-terminal" evidence="8">
    <location>
        <begin position="211"/>
        <end position="303"/>
    </location>
</feature>
<dbReference type="Pfam" id="PF03914">
    <property type="entry name" value="CBF"/>
    <property type="match status" value="1"/>
</dbReference>
<protein>
    <recommendedName>
        <fullName evidence="5">Nucleolar complex protein 3 homolog</fullName>
        <shortName evidence="5">NOC3 protein homolog</shortName>
    </recommendedName>
</protein>
<dbReference type="Pfam" id="PF07540">
    <property type="entry name" value="NOC3p"/>
    <property type="match status" value="1"/>
</dbReference>
<evidence type="ECO:0000256" key="4">
    <source>
        <dbReference type="ARBA" id="ARBA00023242"/>
    </source>
</evidence>
<feature type="domain" description="CCAAT-binding factor" evidence="7">
    <location>
        <begin position="549"/>
        <end position="702"/>
    </location>
</feature>
<reference evidence="9" key="1">
    <citation type="journal article" date="2023" name="bioRxiv">
        <title>Scaffold-level genome assemblies of two parasitoid biocontrol wasps reveal the parthenogenesis mechanism and an associated novel virus.</title>
        <authorList>
            <person name="Inwood S."/>
            <person name="Skelly J."/>
            <person name="Guhlin J."/>
            <person name="Harrop T."/>
            <person name="Goldson S."/>
            <person name="Dearden P."/>
        </authorList>
    </citation>
    <scope>NUCLEOTIDE SEQUENCE</scope>
    <source>
        <strain evidence="9">Lincoln</strain>
        <tissue evidence="9">Whole body</tissue>
    </source>
</reference>
<sequence length="795" mass="91305">MPKKKTKISAVKRNNQKRTKLSKQGKLKLQKHRGPKKQIVKQNVPRPEEVVEEESDQGEDLMEMVETDDLKFLQSAISNKSYRLLEKIRLNNTSEPRVRRGKRKTDDSVIEDKYEEAIDKINEEGGMKKMRLLLPIKTKDGIIKKRIIEEEIKEEEEDDGKGNDENVDEIDDELDSDTEVISELESKEVKNIEQVSNVELLACRDEVLRSKKFKIGILASSLLENPEIKVKNLGILLDLMDETNTEVYITVRKLATVSLLEVFKDLLPSYHINLSLQEGIKLKKETLQLQNYETALLKYYKIYLQKLEKMAGKLRKKKGDTRVISEPIKNLGDLAVSSMCDLLVTNPYFNFSPNIANFLIPLLDNKRLNVRETIANCFSQIFKDDKRGELSLTIVRKINQYIKTHGHSVHCEVVTVLLSLKIKNVDLDKEREDDTKQKKLMNHKQRILALSKRERKRSKKLEAVEKEMLETKAEENKVKKQKLLTEITSIVFTIYFRILKEAPNSKILSCCLEGLAKFAHCINLEFYQDLVQVINRLMEDGNLGQREQLHCIQTVFTILSGQGSALNIDPYRFYVHLYKILLNVDMGKTQDDCEIVIKCLIQVLIERRKRLSQNRMVAFVKRIATLALQLQHHGALGILGVVKSIFQLCKSANILLDTDNNTGDGFYQPELEEPEYCNAHCTALWELTALQRHYHTVVQKIARNIATGVPTSGEGSLPSEISKLSAENLYNEYDPSGVVFNPAVPVPKKSTCKKITVHNHEYYSGKFEDYIQNVKNKPLSIKGLINFYDSIIKMK</sequence>
<evidence type="ECO:0000256" key="5">
    <source>
        <dbReference type="PIRNR" id="PIRNR028977"/>
    </source>
</evidence>
<proteinExistence type="inferred from homology"/>
<evidence type="ECO:0000256" key="2">
    <source>
        <dbReference type="ARBA" id="ARBA00007797"/>
    </source>
</evidence>
<dbReference type="InterPro" id="IPR016024">
    <property type="entry name" value="ARM-type_fold"/>
</dbReference>
<gene>
    <name evidence="9" type="ORF">PV327_006223</name>
</gene>
<dbReference type="Proteomes" id="UP001168972">
    <property type="component" value="Unassembled WGS sequence"/>
</dbReference>
<dbReference type="PIRSF" id="PIRSF028977">
    <property type="entry name" value="Nucleolar_complex_p3"/>
    <property type="match status" value="1"/>
</dbReference>
<feature type="region of interest" description="Disordered" evidence="6">
    <location>
        <begin position="1"/>
        <end position="59"/>
    </location>
</feature>
<feature type="compositionally biased region" description="Acidic residues" evidence="6">
    <location>
        <begin position="50"/>
        <end position="59"/>
    </location>
</feature>
<feature type="compositionally biased region" description="Basic residues" evidence="6">
    <location>
        <begin position="14"/>
        <end position="39"/>
    </location>
</feature>
<keyword evidence="4" id="KW-0539">Nucleus</keyword>
<evidence type="ECO:0000259" key="8">
    <source>
        <dbReference type="Pfam" id="PF07540"/>
    </source>
</evidence>
<comment type="caution">
    <text evidence="9">The sequence shown here is derived from an EMBL/GenBank/DDBJ whole genome shotgun (WGS) entry which is preliminary data.</text>
</comment>
<dbReference type="InterPro" id="IPR016903">
    <property type="entry name" value="Nucleolar_cplx-assoc_3"/>
</dbReference>
<evidence type="ECO:0000256" key="6">
    <source>
        <dbReference type="SAM" id="MobiDB-lite"/>
    </source>
</evidence>
<dbReference type="GO" id="GO:0003682">
    <property type="term" value="F:chromatin binding"/>
    <property type="evidence" value="ECO:0007669"/>
    <property type="project" value="TreeGrafter"/>
</dbReference>
<evidence type="ECO:0000256" key="3">
    <source>
        <dbReference type="ARBA" id="ARBA00023054"/>
    </source>
</evidence>